<evidence type="ECO:0000259" key="1">
    <source>
        <dbReference type="Pfam" id="PF00326"/>
    </source>
</evidence>
<dbReference type="InterPro" id="IPR001375">
    <property type="entry name" value="Peptidase_S9_cat"/>
</dbReference>
<reference evidence="3 4" key="1">
    <citation type="submission" date="2022-01" db="EMBL/GenBank/DDBJ databases">
        <title>Flavihumibacter sp. nov., isolated from sediment of a river.</title>
        <authorList>
            <person name="Liu H."/>
        </authorList>
    </citation>
    <scope>NUCLEOTIDE SEQUENCE [LARGE SCALE GENOMIC DNA]</scope>
    <source>
        <strain evidence="3 4">RY-1</strain>
    </source>
</reference>
<gene>
    <name evidence="3" type="ORF">L0U88_13370</name>
</gene>
<dbReference type="PANTHER" id="PTHR11731:SF118">
    <property type="entry name" value="BLR1971 PROTEIN"/>
    <property type="match status" value="1"/>
</dbReference>
<name>A0ABS9BJ18_9BACT</name>
<evidence type="ECO:0000313" key="3">
    <source>
        <dbReference type="EMBL" id="MCF1715621.1"/>
    </source>
</evidence>
<dbReference type="PANTHER" id="PTHR11731">
    <property type="entry name" value="PROTEASE FAMILY S9B,C DIPEPTIDYL-PEPTIDASE IV-RELATED"/>
    <property type="match status" value="1"/>
</dbReference>
<dbReference type="RefSeq" id="WP_234866571.1">
    <property type="nucleotide sequence ID" value="NZ_JAKEVY010000003.1"/>
</dbReference>
<dbReference type="SUPFAM" id="SSF82171">
    <property type="entry name" value="DPP6 N-terminal domain-like"/>
    <property type="match status" value="1"/>
</dbReference>
<dbReference type="Pfam" id="PF00326">
    <property type="entry name" value="Peptidase_S9"/>
    <property type="match status" value="1"/>
</dbReference>
<dbReference type="Proteomes" id="UP001200145">
    <property type="component" value="Unassembled WGS sequence"/>
</dbReference>
<accession>A0ABS9BJ18</accession>
<sequence length="760" mass="86980">MIRIVCILQVMLLLNAELVLAQYKRETKPWWPTREEILARYEKAKWLDSAAKTAVYYQSVQPVWEENGTGFWFKRTHPDSTVEFLKVDPTKRNRFKAFDHQRLADSLSFVAAKRLTADRLPITVTTVNRTANKIEFSYDQKRWQADLGTYSIEAISLNERFGRRNSNGTGWTRRSHWMSFGTDALSPDKKWKAVVVNNNIQIQSENGEIKKQLTTDGTDTATYGSVAWSPDSRYFIFYRIVPYKDSVIHYIKKAVAGTSRGQHYAIPYKQPGDPFTTYEMMVYRLGEERPKKIQTPIMDFFSAPYLHFSKKSPGKFLFERVDRGHQRFRILEADSETGLARTIYDEQSSTFIYESRIFTDYNLDKEELILSSEKDGWRHLYLLDISSGKIKNPITSGNWIVREIDSIDYKKRQIWFRASGIQPGEDPYYVHHCRIGMDGKNLVVLNPERGHHQVSYSPDGNYFLDTYSEVNKAPVITLRSPVNGKHIMTVEQPDTSRLLQLKLPAPMPFTAKARDGITDIWGVVCWPTDLDSGKQYPVIENIYAGPQDAFVPKSFLPYSEMQSLAALGFVVVQIDGMGTANRSKAFHDVCWKNLADAGFPDRINWIRSLAQSYPWVDTNRVGLYGTSAGGQNALGGLLFHPGFYKAAVSACGCHDNRVDKQWWNEQWMGYPLGKHYEEQSNITNAGKLKGELLLIVGDEDSNVPPESTYRVADALIKQGKHFEMLTIPGMGHSDGGPYGRIRKRDFFVRSLLHLLPPQRN</sequence>
<dbReference type="Pfam" id="PF00930">
    <property type="entry name" value="DPPIV_N"/>
    <property type="match status" value="1"/>
</dbReference>
<dbReference type="InterPro" id="IPR029058">
    <property type="entry name" value="AB_hydrolase_fold"/>
</dbReference>
<evidence type="ECO:0000313" key="4">
    <source>
        <dbReference type="Proteomes" id="UP001200145"/>
    </source>
</evidence>
<evidence type="ECO:0000259" key="2">
    <source>
        <dbReference type="Pfam" id="PF00930"/>
    </source>
</evidence>
<dbReference type="InterPro" id="IPR002469">
    <property type="entry name" value="Peptidase_S9B_N"/>
</dbReference>
<dbReference type="Gene3D" id="2.140.10.30">
    <property type="entry name" value="Dipeptidylpeptidase IV, N-terminal domain"/>
    <property type="match status" value="1"/>
</dbReference>
<protein>
    <submittedName>
        <fullName evidence="3">S9 family peptidase</fullName>
    </submittedName>
</protein>
<dbReference type="EMBL" id="JAKEVY010000003">
    <property type="protein sequence ID" value="MCF1715621.1"/>
    <property type="molecule type" value="Genomic_DNA"/>
</dbReference>
<feature type="domain" description="Peptidase S9 prolyl oligopeptidase catalytic" evidence="1">
    <location>
        <begin position="559"/>
        <end position="736"/>
    </location>
</feature>
<dbReference type="SUPFAM" id="SSF53474">
    <property type="entry name" value="alpha/beta-Hydrolases"/>
    <property type="match status" value="1"/>
</dbReference>
<comment type="caution">
    <text evidence="3">The sequence shown here is derived from an EMBL/GenBank/DDBJ whole genome shotgun (WGS) entry which is preliminary data.</text>
</comment>
<dbReference type="InterPro" id="IPR050278">
    <property type="entry name" value="Serine_Prot_S9B/DPPIV"/>
</dbReference>
<keyword evidence="4" id="KW-1185">Reference proteome</keyword>
<dbReference type="Gene3D" id="3.40.50.1820">
    <property type="entry name" value="alpha/beta hydrolase"/>
    <property type="match status" value="1"/>
</dbReference>
<proteinExistence type="predicted"/>
<organism evidence="3 4">
    <name type="scientific">Flavihumibacter fluminis</name>
    <dbReference type="NCBI Taxonomy" id="2909236"/>
    <lineage>
        <taxon>Bacteria</taxon>
        <taxon>Pseudomonadati</taxon>
        <taxon>Bacteroidota</taxon>
        <taxon>Chitinophagia</taxon>
        <taxon>Chitinophagales</taxon>
        <taxon>Chitinophagaceae</taxon>
        <taxon>Flavihumibacter</taxon>
    </lineage>
</organism>
<feature type="domain" description="Dipeptidylpeptidase IV N-terminal" evidence="2">
    <location>
        <begin position="184"/>
        <end position="472"/>
    </location>
</feature>